<dbReference type="GO" id="GO:0006313">
    <property type="term" value="P:DNA transposition"/>
    <property type="evidence" value="ECO:0007669"/>
    <property type="project" value="InterPro"/>
</dbReference>
<evidence type="ECO:0000256" key="2">
    <source>
        <dbReference type="SAM" id="MobiDB-lite"/>
    </source>
</evidence>
<evidence type="ECO:0000313" key="4">
    <source>
        <dbReference type="EMBL" id="GBL75977.1"/>
    </source>
</evidence>
<dbReference type="InterPro" id="IPR036397">
    <property type="entry name" value="RNaseH_sf"/>
</dbReference>
<dbReference type="AlphaFoldDB" id="A0A4Y2A8T9"/>
<evidence type="ECO:0000259" key="3">
    <source>
        <dbReference type="Pfam" id="PF01498"/>
    </source>
</evidence>
<dbReference type="GO" id="GO:0003677">
    <property type="term" value="F:DNA binding"/>
    <property type="evidence" value="ECO:0007669"/>
    <property type="project" value="InterPro"/>
</dbReference>
<feature type="domain" description="Transposase Tc1-like" evidence="3">
    <location>
        <begin position="118"/>
        <end position="189"/>
    </location>
</feature>
<dbReference type="Proteomes" id="UP000499080">
    <property type="component" value="Unassembled WGS sequence"/>
</dbReference>
<reference evidence="4 5" key="1">
    <citation type="journal article" date="2019" name="Sci. Rep.">
        <title>Orb-weaving spider Araneus ventricosus genome elucidates the spidroin gene catalogue.</title>
        <authorList>
            <person name="Kono N."/>
            <person name="Nakamura H."/>
            <person name="Ohtoshi R."/>
            <person name="Moran D.A.P."/>
            <person name="Shinohara A."/>
            <person name="Yoshida Y."/>
            <person name="Fujiwara M."/>
            <person name="Mori M."/>
            <person name="Tomita M."/>
            <person name="Arakawa K."/>
        </authorList>
    </citation>
    <scope>NUCLEOTIDE SEQUENCE [LARGE SCALE GENOMIC DNA]</scope>
</reference>
<dbReference type="InterPro" id="IPR009057">
    <property type="entry name" value="Homeodomain-like_sf"/>
</dbReference>
<comment type="caution">
    <text evidence="4">The sequence shown here is derived from an EMBL/GenBank/DDBJ whole genome shotgun (WGS) entry which is preliminary data.</text>
</comment>
<evidence type="ECO:0000313" key="5">
    <source>
        <dbReference type="Proteomes" id="UP000499080"/>
    </source>
</evidence>
<feature type="compositionally biased region" description="Basic and acidic residues" evidence="2">
    <location>
        <begin position="14"/>
        <end position="23"/>
    </location>
</feature>
<dbReference type="EMBL" id="BGPR01000009">
    <property type="protein sequence ID" value="GBL75977.1"/>
    <property type="molecule type" value="Genomic_DNA"/>
</dbReference>
<proteinExistence type="predicted"/>
<organism evidence="4 5">
    <name type="scientific">Araneus ventricosus</name>
    <name type="common">Orbweaver spider</name>
    <name type="synonym">Epeira ventricosa</name>
    <dbReference type="NCBI Taxonomy" id="182803"/>
    <lineage>
        <taxon>Eukaryota</taxon>
        <taxon>Metazoa</taxon>
        <taxon>Ecdysozoa</taxon>
        <taxon>Arthropoda</taxon>
        <taxon>Chelicerata</taxon>
        <taxon>Arachnida</taxon>
        <taxon>Araneae</taxon>
        <taxon>Araneomorphae</taxon>
        <taxon>Entelegynae</taxon>
        <taxon>Araneoidea</taxon>
        <taxon>Araneidae</taxon>
        <taxon>Araneus</taxon>
    </lineage>
</organism>
<protein>
    <recommendedName>
        <fullName evidence="3">Transposase Tc1-like domain-containing protein</fullName>
    </recommendedName>
</protein>
<dbReference type="Pfam" id="PF01498">
    <property type="entry name" value="HTH_Tnp_Tc3_2"/>
    <property type="match status" value="1"/>
</dbReference>
<sequence length="247" mass="28126">MLQFANSDSSAESEVAKAESMSRRNHLHDDMRWRAVGMLLCVLCPPNRYSFCNGIRHGDMGRRSVGMLQTAARQSTVARELNVHRSVIHRLWNKYQKDQNASRRLGSGRRRITTMADDRYLLQCSRRRKTLTARQLASQLSAAAGRPISRQIVSCRLHGGKLFARRPAVCVPLSPAHVTALLHWAREHCSWTPEQWGHVIFTDESRFNIQNDSRRAMIWRDPGTRYRAPTSSKETITEVAGYLSGQG</sequence>
<dbReference type="OrthoDB" id="6425807at2759"/>
<evidence type="ECO:0000256" key="1">
    <source>
        <dbReference type="ARBA" id="ARBA00004123"/>
    </source>
</evidence>
<feature type="region of interest" description="Disordered" evidence="2">
    <location>
        <begin position="1"/>
        <end position="23"/>
    </location>
</feature>
<dbReference type="Gene3D" id="3.30.420.10">
    <property type="entry name" value="Ribonuclease H-like superfamily/Ribonuclease H"/>
    <property type="match status" value="1"/>
</dbReference>
<name>A0A4Y2A8T9_ARAVE</name>
<dbReference type="GO" id="GO:0015074">
    <property type="term" value="P:DNA integration"/>
    <property type="evidence" value="ECO:0007669"/>
    <property type="project" value="InterPro"/>
</dbReference>
<keyword evidence="5" id="KW-1185">Reference proteome</keyword>
<dbReference type="SUPFAM" id="SSF46689">
    <property type="entry name" value="Homeodomain-like"/>
    <property type="match status" value="1"/>
</dbReference>
<dbReference type="GO" id="GO:0005634">
    <property type="term" value="C:nucleus"/>
    <property type="evidence" value="ECO:0007669"/>
    <property type="project" value="UniProtKB-SubCell"/>
</dbReference>
<gene>
    <name evidence="4" type="ORF">AVEN_234296_1</name>
</gene>
<comment type="subcellular location">
    <subcellularLocation>
        <location evidence="1">Nucleus</location>
    </subcellularLocation>
</comment>
<accession>A0A4Y2A8T9</accession>
<dbReference type="InterPro" id="IPR002492">
    <property type="entry name" value="Transposase_Tc1-like"/>
</dbReference>